<keyword evidence="2" id="KW-0813">Transport</keyword>
<name>A0ABX8EB67_9SPHN</name>
<dbReference type="InterPro" id="IPR011701">
    <property type="entry name" value="MFS"/>
</dbReference>
<evidence type="ECO:0000256" key="3">
    <source>
        <dbReference type="ARBA" id="ARBA00022692"/>
    </source>
</evidence>
<dbReference type="PANTHER" id="PTHR23505">
    <property type="entry name" value="SPINSTER"/>
    <property type="match status" value="1"/>
</dbReference>
<keyword evidence="3 6" id="KW-0812">Transmembrane</keyword>
<dbReference type="SUPFAM" id="SSF103473">
    <property type="entry name" value="MFS general substrate transporter"/>
    <property type="match status" value="1"/>
</dbReference>
<gene>
    <name evidence="8" type="ORF">HT578_14490</name>
</gene>
<reference evidence="8 9" key="1">
    <citation type="journal article" date="2021" name="Int. J. Syst. Evol. Microbiol.">
        <title>Novosphingobium decolorationis sp. nov., an aniline blue-decolourizing bacterium isolated from East Pacific sediment.</title>
        <authorList>
            <person name="Chen X."/>
            <person name="Dong B."/>
            <person name="Chen T."/>
            <person name="Ren N."/>
            <person name="Wang J."/>
            <person name="Xu Y."/>
            <person name="Yang J."/>
            <person name="Zhu S."/>
            <person name="Chen J."/>
        </authorList>
    </citation>
    <scope>NUCLEOTIDE SEQUENCE [LARGE SCALE GENOMIC DNA]</scope>
    <source>
        <strain evidence="8 9">502str22</strain>
    </source>
</reference>
<keyword evidence="4 6" id="KW-1133">Transmembrane helix</keyword>
<feature type="transmembrane region" description="Helical" evidence="6">
    <location>
        <begin position="162"/>
        <end position="183"/>
    </location>
</feature>
<feature type="transmembrane region" description="Helical" evidence="6">
    <location>
        <begin position="381"/>
        <end position="400"/>
    </location>
</feature>
<evidence type="ECO:0000256" key="2">
    <source>
        <dbReference type="ARBA" id="ARBA00022448"/>
    </source>
</evidence>
<feature type="transmembrane region" description="Helical" evidence="6">
    <location>
        <begin position="218"/>
        <end position="239"/>
    </location>
</feature>
<dbReference type="Gene3D" id="1.20.1250.20">
    <property type="entry name" value="MFS general substrate transporter like domains"/>
    <property type="match status" value="2"/>
</dbReference>
<dbReference type="InterPro" id="IPR020846">
    <property type="entry name" value="MFS_dom"/>
</dbReference>
<dbReference type="PROSITE" id="PS50850">
    <property type="entry name" value="MFS"/>
    <property type="match status" value="1"/>
</dbReference>
<evidence type="ECO:0000313" key="9">
    <source>
        <dbReference type="Proteomes" id="UP000677126"/>
    </source>
</evidence>
<feature type="transmembrane region" description="Helical" evidence="6">
    <location>
        <begin position="62"/>
        <end position="82"/>
    </location>
</feature>
<accession>A0ABX8EB67</accession>
<dbReference type="InterPro" id="IPR036259">
    <property type="entry name" value="MFS_trans_sf"/>
</dbReference>
<organism evidence="8 9">
    <name type="scientific">Novosphingobium decolorationis</name>
    <dbReference type="NCBI Taxonomy" id="2698673"/>
    <lineage>
        <taxon>Bacteria</taxon>
        <taxon>Pseudomonadati</taxon>
        <taxon>Pseudomonadota</taxon>
        <taxon>Alphaproteobacteria</taxon>
        <taxon>Sphingomonadales</taxon>
        <taxon>Sphingomonadaceae</taxon>
        <taxon>Novosphingobium</taxon>
    </lineage>
</organism>
<dbReference type="EMBL" id="CP054856">
    <property type="protein sequence ID" value="QVM86249.1"/>
    <property type="molecule type" value="Genomic_DNA"/>
</dbReference>
<feature type="transmembrane region" description="Helical" evidence="6">
    <location>
        <begin position="285"/>
        <end position="303"/>
    </location>
</feature>
<dbReference type="Pfam" id="PF07690">
    <property type="entry name" value="MFS_1"/>
    <property type="match status" value="1"/>
</dbReference>
<feature type="transmembrane region" description="Helical" evidence="6">
    <location>
        <begin position="251"/>
        <end position="273"/>
    </location>
</feature>
<feature type="transmembrane region" description="Helical" evidence="6">
    <location>
        <begin position="34"/>
        <end position="55"/>
    </location>
</feature>
<evidence type="ECO:0000259" key="7">
    <source>
        <dbReference type="PROSITE" id="PS50850"/>
    </source>
</evidence>
<protein>
    <submittedName>
        <fullName evidence="8">MFS transporter</fullName>
    </submittedName>
</protein>
<keyword evidence="9" id="KW-1185">Reference proteome</keyword>
<feature type="domain" description="Major facilitator superfamily (MFS) profile" evidence="7">
    <location>
        <begin position="1"/>
        <end position="404"/>
    </location>
</feature>
<evidence type="ECO:0000256" key="4">
    <source>
        <dbReference type="ARBA" id="ARBA00022989"/>
    </source>
</evidence>
<dbReference type="CDD" id="cd17328">
    <property type="entry name" value="MFS_spinster_like"/>
    <property type="match status" value="1"/>
</dbReference>
<comment type="subcellular location">
    <subcellularLocation>
        <location evidence="1">Membrane</location>
        <topology evidence="1">Multi-pass membrane protein</topology>
    </subcellularLocation>
</comment>
<feature type="transmembrane region" description="Helical" evidence="6">
    <location>
        <begin position="309"/>
        <end position="327"/>
    </location>
</feature>
<proteinExistence type="predicted"/>
<dbReference type="InterPro" id="IPR044770">
    <property type="entry name" value="MFS_spinster-like"/>
</dbReference>
<keyword evidence="5 6" id="KW-0472">Membrane</keyword>
<feature type="transmembrane region" description="Helical" evidence="6">
    <location>
        <begin position="348"/>
        <end position="369"/>
    </location>
</feature>
<dbReference type="Proteomes" id="UP000677126">
    <property type="component" value="Chromosome"/>
</dbReference>
<dbReference type="PANTHER" id="PTHR23505:SF79">
    <property type="entry name" value="PROTEIN SPINSTER"/>
    <property type="match status" value="1"/>
</dbReference>
<feature type="transmembrane region" description="Helical" evidence="6">
    <location>
        <begin position="121"/>
        <end position="150"/>
    </location>
</feature>
<feature type="transmembrane region" description="Helical" evidence="6">
    <location>
        <begin position="88"/>
        <end position="109"/>
    </location>
</feature>
<evidence type="ECO:0000256" key="5">
    <source>
        <dbReference type="ARBA" id="ARBA00023136"/>
    </source>
</evidence>
<evidence type="ECO:0000256" key="1">
    <source>
        <dbReference type="ARBA" id="ARBA00004141"/>
    </source>
</evidence>
<evidence type="ECO:0000313" key="8">
    <source>
        <dbReference type="EMBL" id="QVM86249.1"/>
    </source>
</evidence>
<sequence length="413" mass="42441">MVAYVLSFVDRQILALMIGPIQADLGISDTQFGLLHGLAFAIFYATMGIPLASLADRVSRPLVISVGIAVWSAATLMCGLARGFTQLFIARIFVGAGEAGLSPATYSLISDLFPRERLGRAYAVYSMGSFLGAGLAFLAGGAVIAAVGGIGEVSLLGHPLRAWQLVFLIVGAPGFLLAAIMALSVRDPGRSGGAAQVPGLLRVLGHMAAHRAIYMPHVVGYTFAAMALFALLGWAPALLMRTQHLSPGEAGGWLGMIALVFGVGGVLASGWIMDALTRKGHLASPFTTGIVGAVGTLLFAALLPFVDGFAALIAALCGLMFFASFPMPPSTTVMQMAAPPAMRSRVSAIFLCSNSLIGSTLGALFVGLLNDRVFAGQGAGVAASLGCVTGGAALVCALVLSRGCAPFARLVRR</sequence>
<evidence type="ECO:0000256" key="6">
    <source>
        <dbReference type="SAM" id="Phobius"/>
    </source>
</evidence>